<dbReference type="PANTHER" id="PTHR18034:SF4">
    <property type="entry name" value="NUCLEOLAR MIF4G DOMAIN-CONTAINING PROTEIN 1"/>
    <property type="match status" value="1"/>
</dbReference>
<dbReference type="Gene3D" id="1.25.40.180">
    <property type="match status" value="1"/>
</dbReference>
<dbReference type="PANTHER" id="PTHR18034">
    <property type="entry name" value="CELL CYCLE CONTROL PROTEIN CWF22-RELATED"/>
    <property type="match status" value="1"/>
</dbReference>
<feature type="compositionally biased region" description="Acidic residues" evidence="1">
    <location>
        <begin position="139"/>
        <end position="165"/>
    </location>
</feature>
<dbReference type="Pfam" id="PF02854">
    <property type="entry name" value="MIF4G"/>
    <property type="match status" value="1"/>
</dbReference>
<evidence type="ECO:0000313" key="3">
    <source>
        <dbReference type="EnsemblMetazoa" id="Aqu2.1.26565_001"/>
    </source>
</evidence>
<proteinExistence type="predicted"/>
<feature type="region of interest" description="Disordered" evidence="1">
    <location>
        <begin position="128"/>
        <end position="182"/>
    </location>
</feature>
<evidence type="ECO:0000256" key="1">
    <source>
        <dbReference type="SAM" id="MobiDB-lite"/>
    </source>
</evidence>
<feature type="compositionally biased region" description="Basic residues" evidence="1">
    <location>
        <begin position="1"/>
        <end position="27"/>
    </location>
</feature>
<dbReference type="OMA" id="AYMECDE"/>
<feature type="region of interest" description="Disordered" evidence="1">
    <location>
        <begin position="1"/>
        <end position="69"/>
    </location>
</feature>
<dbReference type="InterPro" id="IPR050781">
    <property type="entry name" value="CWC22_splicing_factor"/>
</dbReference>
<dbReference type="InParanoid" id="A0A1X7UFZ3"/>
<dbReference type="OrthoDB" id="10260961at2759"/>
<evidence type="ECO:0000259" key="2">
    <source>
        <dbReference type="SMART" id="SM00543"/>
    </source>
</evidence>
<dbReference type="InterPro" id="IPR016024">
    <property type="entry name" value="ARM-type_fold"/>
</dbReference>
<dbReference type="STRING" id="400682.A0A1X7UFZ3"/>
<dbReference type="GO" id="GO:0042274">
    <property type="term" value="P:ribosomal small subunit biogenesis"/>
    <property type="evidence" value="ECO:0007669"/>
    <property type="project" value="TreeGrafter"/>
</dbReference>
<accession>A0A1X7UFZ3</accession>
<dbReference type="AlphaFoldDB" id="A0A1X7UFZ3"/>
<reference evidence="3" key="1">
    <citation type="submission" date="2017-05" db="UniProtKB">
        <authorList>
            <consortium name="EnsemblMetazoa"/>
        </authorList>
    </citation>
    <scope>IDENTIFICATION</scope>
</reference>
<dbReference type="SUPFAM" id="SSF48371">
    <property type="entry name" value="ARM repeat"/>
    <property type="match status" value="1"/>
</dbReference>
<dbReference type="GO" id="GO:0005730">
    <property type="term" value="C:nucleolus"/>
    <property type="evidence" value="ECO:0007669"/>
    <property type="project" value="TreeGrafter"/>
</dbReference>
<feature type="domain" description="MIF4G" evidence="2">
    <location>
        <begin position="214"/>
        <end position="414"/>
    </location>
</feature>
<name>A0A1X7UFZ3_AMPQE</name>
<protein>
    <recommendedName>
        <fullName evidence="2">MIF4G domain-containing protein</fullName>
    </recommendedName>
</protein>
<dbReference type="EnsemblMetazoa" id="Aqu2.1.26565_001">
    <property type="protein sequence ID" value="Aqu2.1.26565_001"/>
    <property type="gene ID" value="Aqu2.1.26565"/>
</dbReference>
<sequence length="419" mass="48266">MLSRKKRRKQERQERKARRHDRYRKLRGLSVTEQSRVVTEEKKRPEIPPAKRKRRLASKKQTQGKAVVEDKGIEKEKRELKKLEKLLSIKERSRKSFQMHSYVMDWIVSFNYHKFNNVLDFARYTNSESDNDISSIEGEKEEEELPSEEEDYQSSMEEETEEIEKEDISLGESSEGDGDVQKKKKVTFAPETFVTQNPSTSSSIPTSSSSPNVNKRIQGLMNKLNESNIQTMFTTIEELYRENSQREVTKCFCEVFLKSVIQPILIKDKFAMELVMLVTLLHQKIGSEVGFAVLSQLVKKLNELLSSPSYGKGKECDCLLLVISHLYNFKVVQCVLIYDIIRKLLDSLTERDLDLLVLILKTCGMEIRRNDSLALKDVILDIQTKARTLNEDNSSTAPEYYSRGTAATRGGYSNGTSFI</sequence>
<dbReference type="SMART" id="SM00543">
    <property type="entry name" value="MIF4G"/>
    <property type="match status" value="1"/>
</dbReference>
<dbReference type="eggNOG" id="KOG2141">
    <property type="taxonomic scope" value="Eukaryota"/>
</dbReference>
<dbReference type="InterPro" id="IPR003890">
    <property type="entry name" value="MIF4G-like_typ-3"/>
</dbReference>
<organism evidence="3">
    <name type="scientific">Amphimedon queenslandica</name>
    <name type="common">Sponge</name>
    <dbReference type="NCBI Taxonomy" id="400682"/>
    <lineage>
        <taxon>Eukaryota</taxon>
        <taxon>Metazoa</taxon>
        <taxon>Porifera</taxon>
        <taxon>Demospongiae</taxon>
        <taxon>Heteroscleromorpha</taxon>
        <taxon>Haplosclerida</taxon>
        <taxon>Niphatidae</taxon>
        <taxon>Amphimedon</taxon>
    </lineage>
</organism>
<dbReference type="GO" id="GO:0003723">
    <property type="term" value="F:RNA binding"/>
    <property type="evidence" value="ECO:0007669"/>
    <property type="project" value="InterPro"/>
</dbReference>